<keyword evidence="3" id="KW-0540">Nuclease</keyword>
<dbReference type="PANTHER" id="PTHR41694">
    <property type="entry name" value="ENDOGENOUS RETROVIRUS GROUP K MEMBER POL PROTEIN"/>
    <property type="match status" value="1"/>
</dbReference>
<evidence type="ECO:0000256" key="3">
    <source>
        <dbReference type="ARBA" id="ARBA00022722"/>
    </source>
</evidence>
<evidence type="ECO:0000259" key="7">
    <source>
        <dbReference type="Pfam" id="PF06817"/>
    </source>
</evidence>
<evidence type="ECO:0000256" key="6">
    <source>
        <dbReference type="ARBA" id="ARBA00022918"/>
    </source>
</evidence>
<evidence type="ECO:0000256" key="5">
    <source>
        <dbReference type="ARBA" id="ARBA00022801"/>
    </source>
</evidence>
<dbReference type="Proteomes" id="UP000525205">
    <property type="component" value="Unassembled WGS sequence"/>
</dbReference>
<name>A0A7K8PQ13_COCCO</name>
<dbReference type="SUPFAM" id="SSF56672">
    <property type="entry name" value="DNA/RNA polymerases"/>
    <property type="match status" value="1"/>
</dbReference>
<dbReference type="GO" id="GO:0004519">
    <property type="term" value="F:endonuclease activity"/>
    <property type="evidence" value="ECO:0007669"/>
    <property type="project" value="UniProtKB-KW"/>
</dbReference>
<keyword evidence="5" id="KW-0378">Hydrolase</keyword>
<keyword evidence="9" id="KW-1185">Reference proteome</keyword>
<keyword evidence="2" id="KW-0548">Nucleotidyltransferase</keyword>
<gene>
    <name evidence="8" type="primary">Ervk25_1</name>
    <name evidence="8" type="ORF">COCCOC_R15441</name>
</gene>
<sequence length="60" mass="6922">MLKRTVSPQPIQLKLEVKPLNDVQKLARMLNWLRPYLGLTNEQMQPLLQLLKGDTDLLAP</sequence>
<reference evidence="8 9" key="1">
    <citation type="submission" date="2019-09" db="EMBL/GenBank/DDBJ databases">
        <title>Bird 10,000 Genomes (B10K) Project - Family phase.</title>
        <authorList>
            <person name="Zhang G."/>
        </authorList>
    </citation>
    <scope>NUCLEOTIDE SEQUENCE [LARGE SCALE GENOMIC DNA]</scope>
    <source>
        <strain evidence="8">B10K-CU-031-03</strain>
        <tissue evidence="8">Muscle</tissue>
    </source>
</reference>
<dbReference type="Gene3D" id="3.30.70.270">
    <property type="match status" value="1"/>
</dbReference>
<proteinExistence type="predicted"/>
<feature type="non-terminal residue" evidence="8">
    <location>
        <position position="1"/>
    </location>
</feature>
<dbReference type="GO" id="GO:0035613">
    <property type="term" value="F:RNA stem-loop binding"/>
    <property type="evidence" value="ECO:0007669"/>
    <property type="project" value="TreeGrafter"/>
</dbReference>
<dbReference type="InterPro" id="IPR010661">
    <property type="entry name" value="RVT_thumb"/>
</dbReference>
<dbReference type="InterPro" id="IPR043502">
    <property type="entry name" value="DNA/RNA_pol_sf"/>
</dbReference>
<keyword evidence="4" id="KW-0255">Endonuclease</keyword>
<evidence type="ECO:0000313" key="9">
    <source>
        <dbReference type="Proteomes" id="UP000525205"/>
    </source>
</evidence>
<protein>
    <submittedName>
        <fullName evidence="8">POK25 protein</fullName>
    </submittedName>
</protein>
<dbReference type="InterPro" id="IPR043128">
    <property type="entry name" value="Rev_trsase/Diguanyl_cyclase"/>
</dbReference>
<evidence type="ECO:0000256" key="4">
    <source>
        <dbReference type="ARBA" id="ARBA00022759"/>
    </source>
</evidence>
<accession>A0A7K8PQ13</accession>
<evidence type="ECO:0000256" key="2">
    <source>
        <dbReference type="ARBA" id="ARBA00022695"/>
    </source>
</evidence>
<dbReference type="EMBL" id="VWPP01000406">
    <property type="protein sequence ID" value="NXE80776.1"/>
    <property type="molecule type" value="Genomic_DNA"/>
</dbReference>
<feature type="non-terminal residue" evidence="8">
    <location>
        <position position="60"/>
    </location>
</feature>
<dbReference type="AlphaFoldDB" id="A0A7K8PQ13"/>
<organism evidence="8 9">
    <name type="scientific">Cochlearius cochlearius</name>
    <name type="common">Boat-billed heron</name>
    <dbReference type="NCBI Taxonomy" id="110676"/>
    <lineage>
        <taxon>Eukaryota</taxon>
        <taxon>Metazoa</taxon>
        <taxon>Chordata</taxon>
        <taxon>Craniata</taxon>
        <taxon>Vertebrata</taxon>
        <taxon>Euteleostomi</taxon>
        <taxon>Archelosauria</taxon>
        <taxon>Archosauria</taxon>
        <taxon>Dinosauria</taxon>
        <taxon>Saurischia</taxon>
        <taxon>Theropoda</taxon>
        <taxon>Coelurosauria</taxon>
        <taxon>Aves</taxon>
        <taxon>Neognathae</taxon>
        <taxon>Neoaves</taxon>
        <taxon>Aequornithes</taxon>
        <taxon>Pelecaniformes</taxon>
        <taxon>Ardeidae</taxon>
        <taxon>Cochlearius</taxon>
    </lineage>
</organism>
<dbReference type="PANTHER" id="PTHR41694:SF3">
    <property type="entry name" value="RNA-DIRECTED DNA POLYMERASE-RELATED"/>
    <property type="match status" value="1"/>
</dbReference>
<comment type="caution">
    <text evidence="8">The sequence shown here is derived from an EMBL/GenBank/DDBJ whole genome shotgun (WGS) entry which is preliminary data.</text>
</comment>
<keyword evidence="6" id="KW-0695">RNA-directed DNA polymerase</keyword>
<evidence type="ECO:0000256" key="1">
    <source>
        <dbReference type="ARBA" id="ARBA00022679"/>
    </source>
</evidence>
<keyword evidence="1" id="KW-0808">Transferase</keyword>
<dbReference type="GO" id="GO:0016787">
    <property type="term" value="F:hydrolase activity"/>
    <property type="evidence" value="ECO:0007669"/>
    <property type="project" value="UniProtKB-KW"/>
</dbReference>
<dbReference type="GO" id="GO:0003964">
    <property type="term" value="F:RNA-directed DNA polymerase activity"/>
    <property type="evidence" value="ECO:0007669"/>
    <property type="project" value="UniProtKB-KW"/>
</dbReference>
<dbReference type="Pfam" id="PF06817">
    <property type="entry name" value="RVT_thumb"/>
    <property type="match status" value="1"/>
</dbReference>
<evidence type="ECO:0000313" key="8">
    <source>
        <dbReference type="EMBL" id="NXE80776.1"/>
    </source>
</evidence>
<feature type="domain" description="Reverse transcriptase thumb" evidence="7">
    <location>
        <begin position="8"/>
        <end position="57"/>
    </location>
</feature>